<keyword evidence="3" id="KW-1185">Reference proteome</keyword>
<dbReference type="EMBL" id="CM001486">
    <property type="protein sequence ID" value="EIV99911.1"/>
    <property type="molecule type" value="Genomic_DNA"/>
</dbReference>
<name>I9AD39_9THEO</name>
<proteinExistence type="predicted"/>
<evidence type="ECO:0000313" key="2">
    <source>
        <dbReference type="EMBL" id="EIV99911.1"/>
    </source>
</evidence>
<evidence type="ECO:0000313" key="3">
    <source>
        <dbReference type="Proteomes" id="UP000005110"/>
    </source>
</evidence>
<protein>
    <submittedName>
        <fullName evidence="2">RES domain-containing protein</fullName>
    </submittedName>
</protein>
<organism evidence="2 3">
    <name type="scientific">Thermoanaerobacter siderophilus SR4</name>
    <dbReference type="NCBI Taxonomy" id="880478"/>
    <lineage>
        <taxon>Bacteria</taxon>
        <taxon>Bacillati</taxon>
        <taxon>Bacillota</taxon>
        <taxon>Clostridia</taxon>
        <taxon>Thermoanaerobacterales</taxon>
        <taxon>Thermoanaerobacteraceae</taxon>
        <taxon>Thermoanaerobacter</taxon>
    </lineage>
</organism>
<accession>I9AD39</accession>
<dbReference type="Pfam" id="PF08808">
    <property type="entry name" value="RES"/>
    <property type="match status" value="1"/>
</dbReference>
<dbReference type="AlphaFoldDB" id="I9AD39"/>
<dbReference type="Proteomes" id="UP000005110">
    <property type="component" value="Chromosome"/>
</dbReference>
<sequence>MIGEIIMNEYESASKLWKSFKEEIMYNNRFFPSNKELIKKLNDTLSKLSEMASGRFLTRGDFYRARIGKFDKEEDIRKPDPKKVPIGDQRCNPRGISYFYVAGDPTTAIYEIKPEIDEIVTIGKFKIKNPLDLKICYLNMINIPESNPIKELALSEEERCLLKIILKEISKPLNSQETLGYIPIQYIVEYIKNKSFDGFVFDSSLKEDGKNYVFFDDSKFEFVSIKHVKIKK</sequence>
<evidence type="ECO:0000259" key="1">
    <source>
        <dbReference type="Pfam" id="PF08808"/>
    </source>
</evidence>
<feature type="domain" description="RES" evidence="1">
    <location>
        <begin position="83"/>
        <end position="226"/>
    </location>
</feature>
<dbReference type="InterPro" id="IPR014914">
    <property type="entry name" value="RES_dom"/>
</dbReference>
<reference evidence="2 3" key="1">
    <citation type="submission" date="2012-02" db="EMBL/GenBank/DDBJ databases">
        <title>Improved High-Quality Draft sequence of Thermoanaerobacter siderophilus SR4.</title>
        <authorList>
            <consortium name="US DOE Joint Genome Institute"/>
            <person name="Lucas S."/>
            <person name="Han J."/>
            <person name="Lapidus A."/>
            <person name="Cheng J.-F."/>
            <person name="Goodwin L."/>
            <person name="Pitluck S."/>
            <person name="Peters L."/>
            <person name="Detter J.C."/>
            <person name="Han C."/>
            <person name="Tapia R."/>
            <person name="Land M."/>
            <person name="Hauser L."/>
            <person name="Kyrpides N."/>
            <person name="Ivanova N."/>
            <person name="Pagani I."/>
            <person name="Hemme C."/>
            <person name="Woyke T."/>
        </authorList>
    </citation>
    <scope>NUCLEOTIDE SEQUENCE [LARGE SCALE GENOMIC DNA]</scope>
    <source>
        <strain evidence="2 3">SR4</strain>
    </source>
</reference>
<dbReference type="HOGENOM" id="CLU_042379_2_0_9"/>
<gene>
    <name evidence="2" type="ORF">ThesiDRAFT1_0928</name>
</gene>
<dbReference type="PATRIC" id="fig|880478.3.peg.2103"/>